<name>A0A515EJG5_9BURK</name>
<dbReference type="Proteomes" id="UP000317365">
    <property type="component" value="Chromosome"/>
</dbReference>
<dbReference type="EMBL" id="CP036282">
    <property type="protein sequence ID" value="QDL52770.1"/>
    <property type="molecule type" value="Genomic_DNA"/>
</dbReference>
<organism evidence="3 4">
    <name type="scientific">Rhodoferax aquaticus</name>
    <dbReference type="NCBI Taxonomy" id="2527691"/>
    <lineage>
        <taxon>Bacteria</taxon>
        <taxon>Pseudomonadati</taxon>
        <taxon>Pseudomonadota</taxon>
        <taxon>Betaproteobacteria</taxon>
        <taxon>Burkholderiales</taxon>
        <taxon>Comamonadaceae</taxon>
        <taxon>Rhodoferax</taxon>
    </lineage>
</organism>
<feature type="domain" description="Copper resistance protein D" evidence="2">
    <location>
        <begin position="88"/>
        <end position="195"/>
    </location>
</feature>
<gene>
    <name evidence="3" type="ORF">EXZ61_00475</name>
</gene>
<accession>A0A515EJG5</accession>
<evidence type="ECO:0000313" key="4">
    <source>
        <dbReference type="Proteomes" id="UP000317365"/>
    </source>
</evidence>
<dbReference type="Pfam" id="PF05425">
    <property type="entry name" value="CopD"/>
    <property type="match status" value="1"/>
</dbReference>
<evidence type="ECO:0000313" key="3">
    <source>
        <dbReference type="EMBL" id="QDL52770.1"/>
    </source>
</evidence>
<reference evidence="4" key="2">
    <citation type="journal article" date="2020" name="Int. J. Syst. Evol. Microbiol.">
        <title>Genomic insights into a novel species Rhodoferax aquaticus sp. nov., isolated from freshwater.</title>
        <authorList>
            <person name="Li T."/>
            <person name="Zhuo Y."/>
            <person name="Jin C.Z."/>
            <person name="Wu X."/>
            <person name="Ko S.R."/>
            <person name="Jin F.J."/>
            <person name="Ahn C.Y."/>
            <person name="Oh H.M."/>
            <person name="Lee H.G."/>
            <person name="Jin L."/>
        </authorList>
    </citation>
    <scope>NUCLEOTIDE SEQUENCE [LARGE SCALE GENOMIC DNA]</scope>
    <source>
        <strain evidence="4">Gr-4</strain>
    </source>
</reference>
<reference evidence="4" key="1">
    <citation type="submission" date="2019-02" db="EMBL/GenBank/DDBJ databases">
        <title>Complete genome sequence of Rhodoferax sp. Gr-4.</title>
        <authorList>
            <person name="Jin L."/>
        </authorList>
    </citation>
    <scope>NUCLEOTIDE SEQUENCE [LARGE SCALE GENOMIC DNA]</scope>
    <source>
        <strain evidence="4">Gr-4</strain>
    </source>
</reference>
<sequence length="196" mass="21113">MTQNLPRPLSALHTDLPSHGPQCPPSACCIGQHPSPNPEPYLMYDILKLLHLIAAIVWMGGMTFMLLALRPATLAVMEPQPRARLMAQVWQRFFNVVLIAVVVVLATGGHLYAGAAKAAHASGNGLPLGWNLMAAFGLLMVLVFGHIRFAGFKKFQRAVAASEWPVAAAAAATIHKLVVLNFVLGWLAIGAVRLLR</sequence>
<dbReference type="AlphaFoldDB" id="A0A515EJG5"/>
<evidence type="ECO:0000259" key="2">
    <source>
        <dbReference type="Pfam" id="PF05425"/>
    </source>
</evidence>
<evidence type="ECO:0000256" key="1">
    <source>
        <dbReference type="SAM" id="Phobius"/>
    </source>
</evidence>
<keyword evidence="1" id="KW-0472">Membrane</keyword>
<feature type="transmembrane region" description="Helical" evidence="1">
    <location>
        <begin position="132"/>
        <end position="152"/>
    </location>
</feature>
<dbReference type="InterPro" id="IPR008457">
    <property type="entry name" value="Cu-R_CopD_dom"/>
</dbReference>
<dbReference type="KEGG" id="rhg:EXZ61_00475"/>
<protein>
    <recommendedName>
        <fullName evidence="2">Copper resistance protein D domain-containing protein</fullName>
    </recommendedName>
</protein>
<keyword evidence="1" id="KW-0812">Transmembrane</keyword>
<keyword evidence="1" id="KW-1133">Transmembrane helix</keyword>
<feature type="transmembrane region" description="Helical" evidence="1">
    <location>
        <begin position="93"/>
        <end position="112"/>
    </location>
</feature>
<dbReference type="RefSeq" id="WP_142808222.1">
    <property type="nucleotide sequence ID" value="NZ_CP036282.1"/>
</dbReference>
<feature type="transmembrane region" description="Helical" evidence="1">
    <location>
        <begin position="164"/>
        <end position="189"/>
    </location>
</feature>
<feature type="transmembrane region" description="Helical" evidence="1">
    <location>
        <begin position="49"/>
        <end position="72"/>
    </location>
</feature>
<proteinExistence type="predicted"/>
<dbReference type="GO" id="GO:0016020">
    <property type="term" value="C:membrane"/>
    <property type="evidence" value="ECO:0007669"/>
    <property type="project" value="InterPro"/>
</dbReference>
<keyword evidence="4" id="KW-1185">Reference proteome</keyword>